<evidence type="ECO:0000256" key="5">
    <source>
        <dbReference type="SAM" id="Phobius"/>
    </source>
</evidence>
<evidence type="ECO:0000256" key="4">
    <source>
        <dbReference type="ARBA" id="ARBA00048448"/>
    </source>
</evidence>
<dbReference type="Pfam" id="PF01946">
    <property type="entry name" value="Thi4"/>
    <property type="match status" value="1"/>
</dbReference>
<dbReference type="GeneID" id="108609286"/>
<dbReference type="EC" id="1.4.3.4" evidence="3"/>
<organism evidence="7 8">
    <name type="scientific">Drosophila arizonae</name>
    <name type="common">Fruit fly</name>
    <dbReference type="NCBI Taxonomy" id="7263"/>
    <lineage>
        <taxon>Eukaryota</taxon>
        <taxon>Metazoa</taxon>
        <taxon>Ecdysozoa</taxon>
        <taxon>Arthropoda</taxon>
        <taxon>Hexapoda</taxon>
        <taxon>Insecta</taxon>
        <taxon>Pterygota</taxon>
        <taxon>Neoptera</taxon>
        <taxon>Endopterygota</taxon>
        <taxon>Diptera</taxon>
        <taxon>Brachycera</taxon>
        <taxon>Muscomorpha</taxon>
        <taxon>Ephydroidea</taxon>
        <taxon>Drosophilidae</taxon>
        <taxon>Drosophila</taxon>
    </lineage>
</organism>
<keyword evidence="5" id="KW-0472">Membrane</keyword>
<keyword evidence="5" id="KW-0812">Transmembrane</keyword>
<evidence type="ECO:0000256" key="3">
    <source>
        <dbReference type="ARBA" id="ARBA00012804"/>
    </source>
</evidence>
<protein>
    <recommendedName>
        <fullName evidence="3">monoamine oxidase</fullName>
        <ecNumber evidence="3">1.4.3.4</ecNumber>
    </recommendedName>
</protein>
<dbReference type="Pfam" id="PF01593">
    <property type="entry name" value="Amino_oxidase"/>
    <property type="match status" value="1"/>
</dbReference>
<keyword evidence="5" id="KW-1133">Transmembrane helix</keyword>
<comment type="similarity">
    <text evidence="2">Belongs to the flavin monoamine oxidase family.</text>
</comment>
<reference evidence="7" key="2">
    <citation type="journal article" date="2016" name="G3 (Bethesda)">
        <title>Genome Evolution in Three Species of Cactophilic Drosophila.</title>
        <authorList>
            <person name="Sanchez-Flores A."/>
            <person name="Penazola F."/>
            <person name="Carpinteyro-Ponce J."/>
            <person name="Nazario-Yepiz N."/>
            <person name="Abreu-Goodger C."/>
            <person name="Machado C.A."/>
            <person name="Markow T.A."/>
        </authorList>
    </citation>
    <scope>NUCLEOTIDE SEQUENCE [LARGE SCALE GENOMIC DNA]</scope>
</reference>
<dbReference type="Proteomes" id="UP000694904">
    <property type="component" value="Chromosome 2"/>
</dbReference>
<comment type="catalytic activity">
    <reaction evidence="4">
        <text>a secondary aliphatic amine + O2 + H2O = a primary amine + an aldehyde + H2O2</text>
        <dbReference type="Rhea" id="RHEA:26414"/>
        <dbReference type="ChEBI" id="CHEBI:15377"/>
        <dbReference type="ChEBI" id="CHEBI:15379"/>
        <dbReference type="ChEBI" id="CHEBI:16240"/>
        <dbReference type="ChEBI" id="CHEBI:17478"/>
        <dbReference type="ChEBI" id="CHEBI:58855"/>
        <dbReference type="ChEBI" id="CHEBI:65296"/>
        <dbReference type="EC" id="1.4.3.4"/>
    </reaction>
</comment>
<gene>
    <name evidence="8" type="primary">LOC108609286</name>
</gene>
<evidence type="ECO:0000313" key="8">
    <source>
        <dbReference type="RefSeq" id="XP_017856535.1"/>
    </source>
</evidence>
<accession>A0ABM1NNJ9</accession>
<evidence type="ECO:0000256" key="2">
    <source>
        <dbReference type="ARBA" id="ARBA00005995"/>
    </source>
</evidence>
<dbReference type="PANTHER" id="PTHR43563:SF1">
    <property type="entry name" value="AMINE OXIDASE [FLAVIN-CONTAINING] B"/>
    <property type="match status" value="1"/>
</dbReference>
<reference evidence="8" key="3">
    <citation type="submission" date="2025-08" db="UniProtKB">
        <authorList>
            <consortium name="RefSeq"/>
        </authorList>
    </citation>
    <scope>IDENTIFICATION</scope>
    <source>
        <tissue evidence="8">Whole organism</tissue>
    </source>
</reference>
<dbReference type="PANTHER" id="PTHR43563">
    <property type="entry name" value="AMINE OXIDASE"/>
    <property type="match status" value="1"/>
</dbReference>
<dbReference type="Gene3D" id="3.50.50.60">
    <property type="entry name" value="FAD/NAD(P)-binding domain"/>
    <property type="match status" value="1"/>
</dbReference>
<sequence>MDLPFGNELPELDVLIVGAGLSGLTSAVKILNKVDTLNVKIIEEGSMPGGQLSSEGNRFVQQDQSELIAFLTQLNVAVNERKESDRNESLNRCWELDRGLTSTLAKFELWRYIHMLDLRMNKFDSRYKYRTRIPTMERHICQNLFFSLSRKFMYNLVTLASGVSAKDIKYDEFMCLCSTSGGLSVLVDLYLTMPKSLLSLSCRSLLRALLEKLRHNEIQYDAKAIKVQHFKNYVLVTDSTGQRHIAQAVILAIPWNKVESLEFEPQLPRHYRTIGRGKAKRQTGQITQFFLRYDHSYWITRGYSGLFLNVDPFVVGYESNSSQYSGYMLHTEEQAGTVRDTVLDVLAEQFGEEMLDPMNYKQLTCELSSTLHRPQVKPWNRVIWSSSASAANSNRNLMGGAVESGLRAAINALFVIRPQVVGWQDLSDVHERNRYAGVSTSYIAGLLSRLNLYNIAYYSVFVVGLICVLSYSYNQSV</sequence>
<evidence type="ECO:0000256" key="1">
    <source>
        <dbReference type="ARBA" id="ARBA00004362"/>
    </source>
</evidence>
<evidence type="ECO:0000313" key="7">
    <source>
        <dbReference type="Proteomes" id="UP000694904"/>
    </source>
</evidence>
<dbReference type="InterPro" id="IPR002937">
    <property type="entry name" value="Amino_oxidase"/>
</dbReference>
<proteinExistence type="inferred from homology"/>
<dbReference type="SUPFAM" id="SSF51905">
    <property type="entry name" value="FAD/NAD(P)-binding domain"/>
    <property type="match status" value="1"/>
</dbReference>
<feature type="transmembrane region" description="Helical" evidence="5">
    <location>
        <begin position="455"/>
        <end position="473"/>
    </location>
</feature>
<reference evidence="7" key="1">
    <citation type="journal article" date="1997" name="Nucleic Acids Res.">
        <title>tRNAscan-SE: a program for improved detection of transfer RNA genes in genomic sequence.</title>
        <authorList>
            <person name="Lowe T.M."/>
            <person name="Eddy S.R."/>
        </authorList>
    </citation>
    <scope>NUCLEOTIDE SEQUENCE [LARGE SCALE GENOMIC DNA]</scope>
</reference>
<feature type="domain" description="Amine oxidase" evidence="6">
    <location>
        <begin position="96"/>
        <end position="409"/>
    </location>
</feature>
<name>A0ABM1NNJ9_DROAR</name>
<comment type="subcellular location">
    <subcellularLocation>
        <location evidence="1">Mitochondrion outer membrane</location>
        <topology evidence="1">Single-pass type IV membrane protein</topology>
        <orientation evidence="1">Cytoplasmic side</orientation>
    </subcellularLocation>
</comment>
<dbReference type="RefSeq" id="XP_017856535.1">
    <property type="nucleotide sequence ID" value="XM_018001046.1"/>
</dbReference>
<keyword evidence="7" id="KW-1185">Reference proteome</keyword>
<dbReference type="InterPro" id="IPR050703">
    <property type="entry name" value="Flavin_MAO"/>
</dbReference>
<evidence type="ECO:0000259" key="6">
    <source>
        <dbReference type="Pfam" id="PF01593"/>
    </source>
</evidence>
<dbReference type="InterPro" id="IPR036188">
    <property type="entry name" value="FAD/NAD-bd_sf"/>
</dbReference>